<feature type="region of interest" description="Disordered" evidence="9">
    <location>
        <begin position="189"/>
        <end position="383"/>
    </location>
</feature>
<evidence type="ECO:0000256" key="5">
    <source>
        <dbReference type="ARBA" id="ARBA00022490"/>
    </source>
</evidence>
<dbReference type="Gene3D" id="1.20.5.420">
    <property type="entry name" value="Immunoglobulin FC, subunit C"/>
    <property type="match status" value="1"/>
</dbReference>
<dbReference type="GO" id="GO:0032511">
    <property type="term" value="P:late endosome to vacuole transport via multivesicular body sorting pathway"/>
    <property type="evidence" value="ECO:0007669"/>
    <property type="project" value="InterPro"/>
</dbReference>
<keyword evidence="13" id="KW-1185">Reference proteome</keyword>
<reference evidence="12" key="1">
    <citation type="submission" date="2020-11" db="EMBL/GenBank/DDBJ databases">
        <title>Adaptations for nitrogen fixation in a non-lichenized fungal sporocarp promotes dispersal by wood-feeding termites.</title>
        <authorList>
            <consortium name="DOE Joint Genome Institute"/>
            <person name="Koch R.A."/>
            <person name="Yoon G."/>
            <person name="Arayal U."/>
            <person name="Lail K."/>
            <person name="Amirebrahimi M."/>
            <person name="Labutti K."/>
            <person name="Lipzen A."/>
            <person name="Riley R."/>
            <person name="Barry K."/>
            <person name="Henrissat B."/>
            <person name="Grigoriev I.V."/>
            <person name="Herr J.R."/>
            <person name="Aime M.C."/>
        </authorList>
    </citation>
    <scope>NUCLEOTIDE SEQUENCE</scope>
    <source>
        <strain evidence="12">MCA 3950</strain>
    </source>
</reference>
<dbReference type="InterPro" id="IPR044538">
    <property type="entry name" value="Vta1-like"/>
</dbReference>
<gene>
    <name evidence="12" type="ORF">BT62DRAFT_296795</name>
</gene>
<dbReference type="InterPro" id="IPR041212">
    <property type="entry name" value="Vta1_C"/>
</dbReference>
<keyword evidence="5" id="KW-0963">Cytoplasm</keyword>
<feature type="domain" description="Vta1 C-terminal" evidence="11">
    <location>
        <begin position="408"/>
        <end position="443"/>
    </location>
</feature>
<comment type="subcellular location">
    <subcellularLocation>
        <location evidence="2">Cytoplasm</location>
    </subcellularLocation>
    <subcellularLocation>
        <location evidence="1">Endosome membrane</location>
        <topology evidence="1">Peripheral membrane protein</topology>
    </subcellularLocation>
</comment>
<dbReference type="Proteomes" id="UP000812287">
    <property type="component" value="Unassembled WGS sequence"/>
</dbReference>
<dbReference type="GO" id="GO:0005771">
    <property type="term" value="C:multivesicular body"/>
    <property type="evidence" value="ECO:0007669"/>
    <property type="project" value="TreeGrafter"/>
</dbReference>
<evidence type="ECO:0000256" key="3">
    <source>
        <dbReference type="ARBA" id="ARBA00007895"/>
    </source>
</evidence>
<dbReference type="Gene3D" id="1.25.40.270">
    <property type="entry name" value="Vacuolar protein sorting-associated protein vta1"/>
    <property type="match status" value="1"/>
</dbReference>
<dbReference type="EMBL" id="MU250524">
    <property type="protein sequence ID" value="KAG7452307.1"/>
    <property type="molecule type" value="Genomic_DNA"/>
</dbReference>
<dbReference type="GO" id="GO:0015031">
    <property type="term" value="P:protein transport"/>
    <property type="evidence" value="ECO:0007669"/>
    <property type="project" value="UniProtKB-KW"/>
</dbReference>
<evidence type="ECO:0000259" key="10">
    <source>
        <dbReference type="Pfam" id="PF04652"/>
    </source>
</evidence>
<feature type="compositionally biased region" description="Basic and acidic residues" evidence="9">
    <location>
        <begin position="294"/>
        <end position="308"/>
    </location>
</feature>
<dbReference type="InterPro" id="IPR039431">
    <property type="entry name" value="Vta1/CALS_N"/>
</dbReference>
<name>A0A9P7W539_9AGAR</name>
<comment type="caution">
    <text evidence="12">The sequence shown here is derived from an EMBL/GenBank/DDBJ whole genome shotgun (WGS) entry which is preliminary data.</text>
</comment>
<dbReference type="Pfam" id="PF18097">
    <property type="entry name" value="Vta1_C"/>
    <property type="match status" value="1"/>
</dbReference>
<evidence type="ECO:0000256" key="1">
    <source>
        <dbReference type="ARBA" id="ARBA00004481"/>
    </source>
</evidence>
<dbReference type="GO" id="GO:0010008">
    <property type="term" value="C:endosome membrane"/>
    <property type="evidence" value="ECO:0007669"/>
    <property type="project" value="UniProtKB-SubCell"/>
</dbReference>
<sequence length="445" mass="48291">MTALKHFNLPPVPPELKSLTPYLQRADELKTKEPVMAYWCTYYAAEIGMGLNAKAVPCRNFLSELLGLLESMKQDIGPNDAIDMEVASAAYVENFALRVFNLADNEDRKGQTTRSTAKKFLAAAHFLEVLKTFPKSEVSDTNEEKIRYAKWKAADIAKAYREGRKPTPGPAGGLSDEEHVAPSLVNYPTTMSIRPTTSASQAESPSQSYSPPQIKRSSPPSHISLEDMPQTPPRRIAPPHLGVGRPGPEWEGKVVTPGSWSTAATPGTEPVDSVSEGLDNRDWTLESPTSCKGRFHEPTDDPQSDARAKNMHFSSSVVGGSSAGTRSPIVSPKVSESSEQVYSEPPVHDYPGQYLVEPPDLYSSLTPSAPPAPPSSVLSSSHTLTSTWHPGYSSIPSPQPATIELTPAMVTKAQKHSRFAISALDYEDREQAIKELRAALEALGA</sequence>
<dbReference type="Pfam" id="PF04652">
    <property type="entry name" value="Vta1"/>
    <property type="match status" value="1"/>
</dbReference>
<evidence type="ECO:0000256" key="8">
    <source>
        <dbReference type="ARBA" id="ARBA00023136"/>
    </source>
</evidence>
<organism evidence="12 13">
    <name type="scientific">Guyanagaster necrorhizus</name>
    <dbReference type="NCBI Taxonomy" id="856835"/>
    <lineage>
        <taxon>Eukaryota</taxon>
        <taxon>Fungi</taxon>
        <taxon>Dikarya</taxon>
        <taxon>Basidiomycota</taxon>
        <taxon>Agaricomycotina</taxon>
        <taxon>Agaricomycetes</taxon>
        <taxon>Agaricomycetidae</taxon>
        <taxon>Agaricales</taxon>
        <taxon>Marasmiineae</taxon>
        <taxon>Physalacriaceae</taxon>
        <taxon>Guyanagaster</taxon>
    </lineage>
</organism>
<keyword evidence="7" id="KW-0653">Protein transport</keyword>
<evidence type="ECO:0000256" key="6">
    <source>
        <dbReference type="ARBA" id="ARBA00022753"/>
    </source>
</evidence>
<accession>A0A9P7W539</accession>
<evidence type="ECO:0000259" key="11">
    <source>
        <dbReference type="Pfam" id="PF18097"/>
    </source>
</evidence>
<dbReference type="GeneID" id="66102695"/>
<feature type="compositionally biased region" description="Polar residues" evidence="9">
    <location>
        <begin position="189"/>
        <end position="221"/>
    </location>
</feature>
<keyword evidence="6" id="KW-0967">Endosome</keyword>
<evidence type="ECO:0000256" key="9">
    <source>
        <dbReference type="SAM" id="MobiDB-lite"/>
    </source>
</evidence>
<feature type="domain" description="Vta1/callose synthase N-terminal" evidence="10">
    <location>
        <begin position="19"/>
        <end position="162"/>
    </location>
</feature>
<protein>
    <submittedName>
        <fullName evidence="12">DUF605-domain-containing protein</fullName>
    </submittedName>
</protein>
<dbReference type="PANTHER" id="PTHR46009">
    <property type="entry name" value="VACUOLAR PROTEIN SORTING-ASSOCIATED PROTEIN VTA1 HOMOLOG"/>
    <property type="match status" value="1"/>
</dbReference>
<evidence type="ECO:0000313" key="12">
    <source>
        <dbReference type="EMBL" id="KAG7452307.1"/>
    </source>
</evidence>
<evidence type="ECO:0000256" key="7">
    <source>
        <dbReference type="ARBA" id="ARBA00022927"/>
    </source>
</evidence>
<dbReference type="InterPro" id="IPR023175">
    <property type="entry name" value="Vta1/CALS_N_sf"/>
</dbReference>
<comment type="similarity">
    <text evidence="3">Belongs to the VTA1 family.</text>
</comment>
<evidence type="ECO:0000313" key="13">
    <source>
        <dbReference type="Proteomes" id="UP000812287"/>
    </source>
</evidence>
<keyword evidence="4" id="KW-0813">Transport</keyword>
<dbReference type="RefSeq" id="XP_043045807.1">
    <property type="nucleotide sequence ID" value="XM_043180399.1"/>
</dbReference>
<dbReference type="AlphaFoldDB" id="A0A9P7W539"/>
<proteinExistence type="inferred from homology"/>
<evidence type="ECO:0000256" key="2">
    <source>
        <dbReference type="ARBA" id="ARBA00004496"/>
    </source>
</evidence>
<keyword evidence="8" id="KW-0472">Membrane</keyword>
<dbReference type="OrthoDB" id="391137at2759"/>
<evidence type="ECO:0000256" key="4">
    <source>
        <dbReference type="ARBA" id="ARBA00022448"/>
    </source>
</evidence>
<dbReference type="PANTHER" id="PTHR46009:SF1">
    <property type="entry name" value="VACUOLAR PROTEIN SORTING-ASSOCIATED PROTEIN VTA1 HOMOLOG"/>
    <property type="match status" value="1"/>
</dbReference>